<feature type="compositionally biased region" description="Basic and acidic residues" evidence="1">
    <location>
        <begin position="689"/>
        <end position="698"/>
    </location>
</feature>
<accession>A0A9P6HLZ0</accession>
<dbReference type="Proteomes" id="UP000736335">
    <property type="component" value="Unassembled WGS sequence"/>
</dbReference>
<dbReference type="PANTHER" id="PTHR38248:SF2">
    <property type="entry name" value="FUNK1 11"/>
    <property type="match status" value="1"/>
</dbReference>
<evidence type="ECO:0000259" key="2">
    <source>
        <dbReference type="Pfam" id="PF17667"/>
    </source>
</evidence>
<name>A0A9P6HLZ0_9AGAM</name>
<sequence>MQRYYLGPMDPTEFMTSFMPVNSRDFGDPPDDIDFSKVYKQANERSMYDPFIAVANKVCTNLVAKFTGDRVDHDTSLKPDITLFLKNSAPDLPEESAVTLLSNDNKSERRKRSSAEASFLHMELFVELKQDTQSDPFYDLPNGGMQERFSNNGNETRGQCLLYAANQLAYQHRLFAFSLVICGKRARFIRWDREGVVVSAGIDCSKRPDLVIEFLRRFDQLTPEQRGLDPTAIPATQEEIEMFESAVKKISIEALKLSVGDRGIYPRYRLEVRDSGNAVSNYVVGKALDYNLGIVGRCTRGYLALDLSTKECVFLKDMWRPDVPGIEPEHVWYEKLFEAGVPHLVKFKHASDVVPSILPRHYHGTMALERTETIGLRGAQQGLTSHLACLFASPVSQLQGHVHYRLVQGELCRPLSDFKNSRHLVLVISHSLKACYAAFLDAGLFHRDASIGNIMIGLDDEGRLNDWDLCRGVDVDRSLEGPRTGTWQFMSTRLLTKPGSRHTLTDDLESHFFVMMWTAMHWVRHDQPGRIPMEFIFDHQLPSPNDDKIIRGGAGKVQMYGGEDYLNEVKFACEPFNELFWDLWRLFARYLSQRRDTAWKKNSGPEASVSPQEVIDLFEAALRKPGWIDDKVADQFPRTGNKGSSGMPLSGVDSGMSHGNHNQGKKRGISKSLGVDLEQLPAKRQRGVQHSDVDDSDN</sequence>
<reference evidence="3" key="2">
    <citation type="submission" date="2020-11" db="EMBL/GenBank/DDBJ databases">
        <authorList>
            <consortium name="DOE Joint Genome Institute"/>
            <person name="Kuo A."/>
            <person name="Miyauchi S."/>
            <person name="Kiss E."/>
            <person name="Drula E."/>
            <person name="Kohler A."/>
            <person name="Sanchez-Garcia M."/>
            <person name="Andreopoulos B."/>
            <person name="Barry K.W."/>
            <person name="Bonito G."/>
            <person name="Buee M."/>
            <person name="Carver A."/>
            <person name="Chen C."/>
            <person name="Cichocki N."/>
            <person name="Clum A."/>
            <person name="Culley D."/>
            <person name="Crous P.W."/>
            <person name="Fauchery L."/>
            <person name="Girlanda M."/>
            <person name="Hayes R."/>
            <person name="Keri Z."/>
            <person name="Labutti K."/>
            <person name="Lipzen A."/>
            <person name="Lombard V."/>
            <person name="Magnuson J."/>
            <person name="Maillard F."/>
            <person name="Morin E."/>
            <person name="Murat C."/>
            <person name="Nolan M."/>
            <person name="Ohm R."/>
            <person name="Pangilinan J."/>
            <person name="Pereira M."/>
            <person name="Perotto S."/>
            <person name="Peter M."/>
            <person name="Riley R."/>
            <person name="Sitrit Y."/>
            <person name="Stielow B."/>
            <person name="Szollosi G."/>
            <person name="Zifcakova L."/>
            <person name="Stursova M."/>
            <person name="Spatafora J.W."/>
            <person name="Tedersoo L."/>
            <person name="Vaario L.-M."/>
            <person name="Yamada A."/>
            <person name="Yan M."/>
            <person name="Wang P."/>
            <person name="Xu J."/>
            <person name="Bruns T."/>
            <person name="Baldrian P."/>
            <person name="Vilgalys R."/>
            <person name="Henrissat B."/>
            <person name="Grigoriev I.V."/>
            <person name="Hibbett D."/>
            <person name="Nagy L.G."/>
            <person name="Martin F.M."/>
        </authorList>
    </citation>
    <scope>NUCLEOTIDE SEQUENCE</scope>
    <source>
        <strain evidence="3">UH-Tt-Lm1</strain>
    </source>
</reference>
<comment type="caution">
    <text evidence="3">The sequence shown here is derived from an EMBL/GenBank/DDBJ whole genome shotgun (WGS) entry which is preliminary data.</text>
</comment>
<dbReference type="OrthoDB" id="5592585at2759"/>
<dbReference type="InterPro" id="IPR011009">
    <property type="entry name" value="Kinase-like_dom_sf"/>
</dbReference>
<evidence type="ECO:0000256" key="1">
    <source>
        <dbReference type="SAM" id="MobiDB-lite"/>
    </source>
</evidence>
<gene>
    <name evidence="3" type="ORF">BJ322DRAFT_1036394</name>
</gene>
<organism evidence="3 4">
    <name type="scientific">Thelephora terrestris</name>
    <dbReference type="NCBI Taxonomy" id="56493"/>
    <lineage>
        <taxon>Eukaryota</taxon>
        <taxon>Fungi</taxon>
        <taxon>Dikarya</taxon>
        <taxon>Basidiomycota</taxon>
        <taxon>Agaricomycotina</taxon>
        <taxon>Agaricomycetes</taxon>
        <taxon>Thelephorales</taxon>
        <taxon>Thelephoraceae</taxon>
        <taxon>Thelephora</taxon>
    </lineage>
</organism>
<evidence type="ECO:0000313" key="3">
    <source>
        <dbReference type="EMBL" id="KAF9790433.1"/>
    </source>
</evidence>
<dbReference type="InterPro" id="IPR040976">
    <property type="entry name" value="Pkinase_fungal"/>
</dbReference>
<dbReference type="AlphaFoldDB" id="A0A9P6HLZ0"/>
<dbReference type="PANTHER" id="PTHR38248">
    <property type="entry name" value="FUNK1 6"/>
    <property type="match status" value="1"/>
</dbReference>
<feature type="domain" description="Fungal-type protein kinase" evidence="2">
    <location>
        <begin position="152"/>
        <end position="518"/>
    </location>
</feature>
<dbReference type="Pfam" id="PF17667">
    <property type="entry name" value="Pkinase_fungal"/>
    <property type="match status" value="1"/>
</dbReference>
<keyword evidence="4" id="KW-1185">Reference proteome</keyword>
<evidence type="ECO:0000313" key="4">
    <source>
        <dbReference type="Proteomes" id="UP000736335"/>
    </source>
</evidence>
<proteinExistence type="predicted"/>
<feature type="region of interest" description="Disordered" evidence="1">
    <location>
        <begin position="633"/>
        <end position="698"/>
    </location>
</feature>
<dbReference type="EMBL" id="WIUZ02000002">
    <property type="protein sequence ID" value="KAF9790433.1"/>
    <property type="molecule type" value="Genomic_DNA"/>
</dbReference>
<reference evidence="3" key="1">
    <citation type="journal article" date="2020" name="Nat. Commun.">
        <title>Large-scale genome sequencing of mycorrhizal fungi provides insights into the early evolution of symbiotic traits.</title>
        <authorList>
            <person name="Miyauchi S."/>
            <person name="Kiss E."/>
            <person name="Kuo A."/>
            <person name="Drula E."/>
            <person name="Kohler A."/>
            <person name="Sanchez-Garcia M."/>
            <person name="Morin E."/>
            <person name="Andreopoulos B."/>
            <person name="Barry K.W."/>
            <person name="Bonito G."/>
            <person name="Buee M."/>
            <person name="Carver A."/>
            <person name="Chen C."/>
            <person name="Cichocki N."/>
            <person name="Clum A."/>
            <person name="Culley D."/>
            <person name="Crous P.W."/>
            <person name="Fauchery L."/>
            <person name="Girlanda M."/>
            <person name="Hayes R.D."/>
            <person name="Keri Z."/>
            <person name="LaButti K."/>
            <person name="Lipzen A."/>
            <person name="Lombard V."/>
            <person name="Magnuson J."/>
            <person name="Maillard F."/>
            <person name="Murat C."/>
            <person name="Nolan M."/>
            <person name="Ohm R.A."/>
            <person name="Pangilinan J."/>
            <person name="Pereira M.F."/>
            <person name="Perotto S."/>
            <person name="Peter M."/>
            <person name="Pfister S."/>
            <person name="Riley R."/>
            <person name="Sitrit Y."/>
            <person name="Stielow J.B."/>
            <person name="Szollosi G."/>
            <person name="Zifcakova L."/>
            <person name="Stursova M."/>
            <person name="Spatafora J.W."/>
            <person name="Tedersoo L."/>
            <person name="Vaario L.M."/>
            <person name="Yamada A."/>
            <person name="Yan M."/>
            <person name="Wang P."/>
            <person name="Xu J."/>
            <person name="Bruns T."/>
            <person name="Baldrian P."/>
            <person name="Vilgalys R."/>
            <person name="Dunand C."/>
            <person name="Henrissat B."/>
            <person name="Grigoriev I.V."/>
            <person name="Hibbett D."/>
            <person name="Nagy L.G."/>
            <person name="Martin F.M."/>
        </authorList>
    </citation>
    <scope>NUCLEOTIDE SEQUENCE</scope>
    <source>
        <strain evidence="3">UH-Tt-Lm1</strain>
    </source>
</reference>
<dbReference type="SUPFAM" id="SSF56112">
    <property type="entry name" value="Protein kinase-like (PK-like)"/>
    <property type="match status" value="1"/>
</dbReference>
<protein>
    <recommendedName>
        <fullName evidence="2">Fungal-type protein kinase domain-containing protein</fullName>
    </recommendedName>
</protein>